<accession>A0A6N7USG7</accession>
<dbReference type="SUPFAM" id="SSF52210">
    <property type="entry name" value="Succinyl-CoA synthetase domains"/>
    <property type="match status" value="2"/>
</dbReference>
<evidence type="ECO:0000313" key="3">
    <source>
        <dbReference type="EMBL" id="MSR93524.1"/>
    </source>
</evidence>
<dbReference type="Gene3D" id="3.90.1710.10">
    <property type="entry name" value="Enterococcus faecalis V583 domain"/>
    <property type="match status" value="1"/>
</dbReference>
<dbReference type="AlphaFoldDB" id="A0A6N7USG7"/>
<dbReference type="GO" id="GO:0005829">
    <property type="term" value="C:cytosol"/>
    <property type="evidence" value="ECO:0007669"/>
    <property type="project" value="TreeGrafter"/>
</dbReference>
<keyword evidence="4" id="KW-1185">Reference proteome</keyword>
<dbReference type="Gene3D" id="3.90.1700.10">
    <property type="entry name" value="v583 domain like"/>
    <property type="match status" value="1"/>
</dbReference>
<dbReference type="GO" id="GO:0009361">
    <property type="term" value="C:succinate-CoA ligase complex (ADP-forming)"/>
    <property type="evidence" value="ECO:0007669"/>
    <property type="project" value="TreeGrafter"/>
</dbReference>
<dbReference type="Gene3D" id="1.10.10.660">
    <property type="entry name" value="conserved protein of unknown function from Enterococcus faecalis V583"/>
    <property type="match status" value="1"/>
</dbReference>
<dbReference type="InterPro" id="IPR016102">
    <property type="entry name" value="Succinyl-CoA_synth-like"/>
</dbReference>
<dbReference type="PANTHER" id="PTHR11117">
    <property type="entry name" value="SUCCINYL-COA LIGASE SUBUNIT ALPHA"/>
    <property type="match status" value="1"/>
</dbReference>
<dbReference type="GO" id="GO:0006099">
    <property type="term" value="P:tricarboxylic acid cycle"/>
    <property type="evidence" value="ECO:0007669"/>
    <property type="project" value="TreeGrafter"/>
</dbReference>
<evidence type="ECO:0000259" key="1">
    <source>
        <dbReference type="Pfam" id="PF00549"/>
    </source>
</evidence>
<reference evidence="3 4" key="1">
    <citation type="submission" date="2019-08" db="EMBL/GenBank/DDBJ databases">
        <title>In-depth cultivation of the pig gut microbiome towards novel bacterial diversity and tailored functional studies.</title>
        <authorList>
            <person name="Wylensek D."/>
            <person name="Hitch T.C.A."/>
            <person name="Clavel T."/>
        </authorList>
    </citation>
    <scope>NUCLEOTIDE SEQUENCE [LARGE SCALE GENOMIC DNA]</scope>
    <source>
        <strain evidence="3 4">68-1-5</strain>
    </source>
</reference>
<dbReference type="GO" id="GO:0004775">
    <property type="term" value="F:succinate-CoA ligase (ADP-forming) activity"/>
    <property type="evidence" value="ECO:0007669"/>
    <property type="project" value="TreeGrafter"/>
</dbReference>
<dbReference type="Pfam" id="PF02629">
    <property type="entry name" value="CoA_binding"/>
    <property type="match status" value="1"/>
</dbReference>
<dbReference type="NCBIfam" id="NF004760">
    <property type="entry name" value="PRK06091.1"/>
    <property type="match status" value="1"/>
</dbReference>
<dbReference type="GO" id="GO:0004776">
    <property type="term" value="F:succinate-CoA ligase (GDP-forming) activity"/>
    <property type="evidence" value="ECO:0007669"/>
    <property type="project" value="TreeGrafter"/>
</dbReference>
<feature type="domain" description="CoA-binding" evidence="2">
    <location>
        <begin position="191"/>
        <end position="283"/>
    </location>
</feature>
<dbReference type="Proteomes" id="UP000434409">
    <property type="component" value="Unassembled WGS sequence"/>
</dbReference>
<dbReference type="InterPro" id="IPR024033">
    <property type="entry name" value="OXTCase_su_AllG_h-dom"/>
</dbReference>
<dbReference type="Pfam" id="PF00549">
    <property type="entry name" value="Ligase_CoA"/>
    <property type="match status" value="1"/>
</dbReference>
<sequence length="1002" mass="108530">MLKTVVKKGSYHDSVVLMLLTNHISAIEGVKKVSIMMATPANKDIFKQSGLDTEELMAATANDMVVVADMDREEILDVILEECEAFLKKQSGDNEEKKGAESVKSWERALKKLPEANLAVISIPGAYAALEADRALDEGLHVFMFSDNVTVEDEKKLKEKAHEKGLAVMGPDCGTGIIQGVPIAFTNNVTPGSIGIIGASGTGIQELTTIIDRLGEGVTNAIGIGGRDLNAAIGGITMMDMIDGMEEDEAVKVLVIVSKPPAKEVRDKISARLSNFSKPVVTLFVGEKPDYHEENFYHAYTLDEAARLAVGLVRGEEVPEAEINADTSAFFRAEDGKTIKAYYSGGTLANEAAMLIKDAMGCKVPPEDIEGYMLQLDGNVVVDLGDDAYTQGKPHPMIDPAKRIECMQEAVDDETTGVVLFDIMLGYGSHGDMAGALLPTIVELKAKAESAGRKVFFIGTVCGTKKDVQGYEEAVSKLEQAGVMVCENNKLACRMAIRAIGRDFAEPKKEIRKKEVAPREKQAPSDMLRRLLSEKPGIINIGLKSFAEVADQFGCQVVQYDWMPPAGGNVKLIKTLNFLRTCQEIDQKNREVIAKIVGSQPILKDNVRAKDVIPEFSENGGKVILHAGPPVAYRNMPDPMQGSCVGAVMFEEWAETEEEARRMLEAGEIRFIPCHHCNAVGPMGGITSPNMAVFVVENAVDGRKAYCTMNEGIGKVLRFGAYDAEVVDRLRWMRDVLGPTLGKALRSMENGLAVNPLVAKAIAMGDEFHQRNIAASLAFLKEVAPIITAMDLEEKDRYDVIKFLSDTDQFFLNIMMATGKVVMDTAREGTDGTIVTAMCRNGYEFGIRIAGMGDEWFTGPVNTPQGLYFTGYDAEDACPDMGDSAITETFGVGGMAMIAAPAVTRFVGAGGYEDALRTSNEMMEIVIDRNPNFTVPTWNFQGICLGIDARLVVEKGITPVINTGIANKVAGKGQIGAGTVHPPIECFEKAIVAYAKKLGFEA</sequence>
<dbReference type="InterPro" id="IPR009499">
    <property type="entry name" value="AllG-like"/>
</dbReference>
<dbReference type="Gene3D" id="3.40.50.720">
    <property type="entry name" value="NAD(P)-binding Rossmann-like Domain"/>
    <property type="match status" value="1"/>
</dbReference>
<dbReference type="EMBL" id="VULY01000018">
    <property type="protein sequence ID" value="MSR93524.1"/>
    <property type="molecule type" value="Genomic_DNA"/>
</dbReference>
<dbReference type="Gene3D" id="3.40.50.261">
    <property type="entry name" value="Succinyl-CoA synthetase domains"/>
    <property type="match status" value="2"/>
</dbReference>
<dbReference type="RefSeq" id="WP_154476570.1">
    <property type="nucleotide sequence ID" value="NZ_VULY01000018.1"/>
</dbReference>
<dbReference type="PANTHER" id="PTHR11117:SF24">
    <property type="entry name" value="PROTEIN FDRA"/>
    <property type="match status" value="1"/>
</dbReference>
<organism evidence="3 4">
    <name type="scientific">Suipraeoptans intestinalis</name>
    <dbReference type="NCBI Taxonomy" id="2606628"/>
    <lineage>
        <taxon>Bacteria</taxon>
        <taxon>Bacillati</taxon>
        <taxon>Bacillota</taxon>
        <taxon>Clostridia</taxon>
        <taxon>Lachnospirales</taxon>
        <taxon>Lachnospiraceae</taxon>
        <taxon>Suipraeoptans</taxon>
    </lineage>
</organism>
<protein>
    <submittedName>
        <fullName evidence="3">Acyl-CoA synthetase FdrA</fullName>
    </submittedName>
</protein>
<dbReference type="InterPro" id="IPR003781">
    <property type="entry name" value="CoA-bd"/>
</dbReference>
<proteinExistence type="predicted"/>
<dbReference type="InterPro" id="IPR005811">
    <property type="entry name" value="SUCC_ACL_C"/>
</dbReference>
<evidence type="ECO:0000259" key="2">
    <source>
        <dbReference type="Pfam" id="PF02629"/>
    </source>
</evidence>
<gene>
    <name evidence="3" type="primary">fdrA</name>
    <name evidence="3" type="ORF">FYJ34_04385</name>
</gene>
<comment type="caution">
    <text evidence="3">The sequence shown here is derived from an EMBL/GenBank/DDBJ whole genome shotgun (WGS) entry which is preliminary data.</text>
</comment>
<dbReference type="Pfam" id="PF06545">
    <property type="entry name" value="AllG"/>
    <property type="match status" value="1"/>
</dbReference>
<evidence type="ECO:0000313" key="4">
    <source>
        <dbReference type="Proteomes" id="UP000434409"/>
    </source>
</evidence>
<name>A0A6N7USG7_9FIRM</name>
<feature type="domain" description="ATP-citrate synthase/succinyl-CoA ligase C-terminal" evidence="1">
    <location>
        <begin position="343"/>
        <end position="497"/>
    </location>
</feature>